<organism evidence="4 5">
    <name type="scientific">Streptomyces sannanensis</name>
    <dbReference type="NCBI Taxonomy" id="285536"/>
    <lineage>
        <taxon>Bacteria</taxon>
        <taxon>Bacillati</taxon>
        <taxon>Actinomycetota</taxon>
        <taxon>Actinomycetes</taxon>
        <taxon>Kitasatosporales</taxon>
        <taxon>Streptomycetaceae</taxon>
        <taxon>Streptomyces</taxon>
    </lineage>
</organism>
<evidence type="ECO:0000313" key="5">
    <source>
        <dbReference type="Proteomes" id="UP001499990"/>
    </source>
</evidence>
<feature type="transmembrane region" description="Helical" evidence="2">
    <location>
        <begin position="66"/>
        <end position="84"/>
    </location>
</feature>
<evidence type="ECO:0000256" key="1">
    <source>
        <dbReference type="SAM" id="MobiDB-lite"/>
    </source>
</evidence>
<gene>
    <name evidence="4" type="ORF">GCM10020367_62650</name>
</gene>
<protein>
    <recommendedName>
        <fullName evidence="3">DUF6234 domain-containing protein</fullName>
    </recommendedName>
</protein>
<comment type="caution">
    <text evidence="4">The sequence shown here is derived from an EMBL/GenBank/DDBJ whole genome shotgun (WGS) entry which is preliminary data.</text>
</comment>
<dbReference type="EMBL" id="BAAAYL010000001">
    <property type="protein sequence ID" value="GAA3379377.1"/>
    <property type="molecule type" value="Genomic_DNA"/>
</dbReference>
<keyword evidence="2" id="KW-1133">Transmembrane helix</keyword>
<evidence type="ECO:0000259" key="3">
    <source>
        <dbReference type="Pfam" id="PF19747"/>
    </source>
</evidence>
<proteinExistence type="predicted"/>
<dbReference type="Proteomes" id="UP001499990">
    <property type="component" value="Unassembled WGS sequence"/>
</dbReference>
<dbReference type="Pfam" id="PF19747">
    <property type="entry name" value="DUF6234"/>
    <property type="match status" value="1"/>
</dbReference>
<dbReference type="InterPro" id="IPR046201">
    <property type="entry name" value="DUF6234"/>
</dbReference>
<evidence type="ECO:0000256" key="2">
    <source>
        <dbReference type="SAM" id="Phobius"/>
    </source>
</evidence>
<accession>A0ABP6SLG1</accession>
<feature type="domain" description="DUF6234" evidence="3">
    <location>
        <begin position="16"/>
        <end position="142"/>
    </location>
</feature>
<evidence type="ECO:0000313" key="4">
    <source>
        <dbReference type="EMBL" id="GAA3379377.1"/>
    </source>
</evidence>
<name>A0ABP6SLG1_9ACTN</name>
<keyword evidence="2" id="KW-0472">Membrane</keyword>
<feature type="transmembrane region" description="Helical" evidence="2">
    <location>
        <begin position="21"/>
        <end position="40"/>
    </location>
</feature>
<dbReference type="RefSeq" id="WP_345043939.1">
    <property type="nucleotide sequence ID" value="NZ_BAAAYL010000001.1"/>
</dbReference>
<keyword evidence="2" id="KW-0812">Transmembrane</keyword>
<sequence>MTTTLPRPVEDRRRLHLAADIVLAIVLFAVDAIVSLIALYRGMDAAGYAFFDTGADHTHVSMTKPAVHVVVAGLVVLVTALFAYKGRAFVTACVQALVGLLLILGAAVGLVGQYREDHPPAPEPGYSGPQSQCLSGGDDSECHGS</sequence>
<feature type="transmembrane region" description="Helical" evidence="2">
    <location>
        <begin position="96"/>
        <end position="114"/>
    </location>
</feature>
<feature type="region of interest" description="Disordered" evidence="1">
    <location>
        <begin position="119"/>
        <end position="145"/>
    </location>
</feature>
<reference evidence="5" key="1">
    <citation type="journal article" date="2019" name="Int. J. Syst. Evol. Microbiol.">
        <title>The Global Catalogue of Microorganisms (GCM) 10K type strain sequencing project: providing services to taxonomists for standard genome sequencing and annotation.</title>
        <authorList>
            <consortium name="The Broad Institute Genomics Platform"/>
            <consortium name="The Broad Institute Genome Sequencing Center for Infectious Disease"/>
            <person name="Wu L."/>
            <person name="Ma J."/>
        </authorList>
    </citation>
    <scope>NUCLEOTIDE SEQUENCE [LARGE SCALE GENOMIC DNA]</scope>
    <source>
        <strain evidence="5">JCM 9651</strain>
    </source>
</reference>
<keyword evidence="5" id="KW-1185">Reference proteome</keyword>